<evidence type="ECO:0000256" key="2">
    <source>
        <dbReference type="ARBA" id="ARBA00004174"/>
    </source>
</evidence>
<evidence type="ECO:0000313" key="16">
    <source>
        <dbReference type="Proteomes" id="UP000515204"/>
    </source>
</evidence>
<keyword evidence="15" id="KW-0812">Transmembrane</keyword>
<dbReference type="OrthoDB" id="2789670at2759"/>
<evidence type="ECO:0000256" key="1">
    <source>
        <dbReference type="ARBA" id="ARBA00001971"/>
    </source>
</evidence>
<keyword evidence="11 14" id="KW-0503">Monooxygenase</keyword>
<dbReference type="FunFam" id="1.10.630.10:FF:000042">
    <property type="entry name" value="Cytochrome P450"/>
    <property type="match status" value="1"/>
</dbReference>
<dbReference type="PANTHER" id="PTHR24292">
    <property type="entry name" value="CYTOCHROME P450"/>
    <property type="match status" value="1"/>
</dbReference>
<name>A0A6P3YAS7_DINQU</name>
<dbReference type="Proteomes" id="UP000515204">
    <property type="component" value="Unplaced"/>
</dbReference>
<dbReference type="GO" id="GO:0016705">
    <property type="term" value="F:oxidoreductase activity, acting on paired donors, with incorporation or reduction of molecular oxygen"/>
    <property type="evidence" value="ECO:0007669"/>
    <property type="project" value="InterPro"/>
</dbReference>
<dbReference type="PANTHER" id="PTHR24292:SF54">
    <property type="entry name" value="CYP9F3-RELATED"/>
    <property type="match status" value="1"/>
</dbReference>
<proteinExistence type="inferred from homology"/>
<dbReference type="InterPro" id="IPR036396">
    <property type="entry name" value="Cyt_P450_sf"/>
</dbReference>
<dbReference type="InterPro" id="IPR017972">
    <property type="entry name" value="Cyt_P450_CS"/>
</dbReference>
<evidence type="ECO:0000256" key="15">
    <source>
        <dbReference type="SAM" id="Phobius"/>
    </source>
</evidence>
<dbReference type="GO" id="GO:0005506">
    <property type="term" value="F:iron ion binding"/>
    <property type="evidence" value="ECO:0007669"/>
    <property type="project" value="InterPro"/>
</dbReference>
<dbReference type="AlphaFoldDB" id="A0A6P3YAS7"/>
<dbReference type="InterPro" id="IPR001128">
    <property type="entry name" value="Cyt_P450"/>
</dbReference>
<evidence type="ECO:0000256" key="4">
    <source>
        <dbReference type="ARBA" id="ARBA00010617"/>
    </source>
</evidence>
<dbReference type="GO" id="GO:0005789">
    <property type="term" value="C:endoplasmic reticulum membrane"/>
    <property type="evidence" value="ECO:0007669"/>
    <property type="project" value="UniProtKB-SubCell"/>
</dbReference>
<dbReference type="RefSeq" id="XP_014487468.1">
    <property type="nucleotide sequence ID" value="XM_014631982.1"/>
</dbReference>
<comment type="cofactor">
    <cofactor evidence="1 13">
        <name>heme</name>
        <dbReference type="ChEBI" id="CHEBI:30413"/>
    </cofactor>
</comment>
<dbReference type="InterPro" id="IPR050476">
    <property type="entry name" value="Insect_CytP450_Detox"/>
</dbReference>
<dbReference type="PRINTS" id="PR00463">
    <property type="entry name" value="EP450I"/>
</dbReference>
<accession>A0A6P3YAS7</accession>
<dbReference type="Gene3D" id="1.10.630.10">
    <property type="entry name" value="Cytochrome P450"/>
    <property type="match status" value="1"/>
</dbReference>
<keyword evidence="16" id="KW-1185">Reference proteome</keyword>
<comment type="similarity">
    <text evidence="4 14">Belongs to the cytochrome P450 family.</text>
</comment>
<keyword evidence="10 13" id="KW-0408">Iron</keyword>
<dbReference type="InterPro" id="IPR002401">
    <property type="entry name" value="Cyt_P450_E_grp-I"/>
</dbReference>
<reference evidence="17" key="1">
    <citation type="submission" date="2025-08" db="UniProtKB">
        <authorList>
            <consortium name="RefSeq"/>
        </authorList>
    </citation>
    <scope>IDENTIFICATION</scope>
</reference>
<evidence type="ECO:0000256" key="9">
    <source>
        <dbReference type="ARBA" id="ARBA00023002"/>
    </source>
</evidence>
<dbReference type="CDD" id="cd11056">
    <property type="entry name" value="CYP6-like"/>
    <property type="match status" value="1"/>
</dbReference>
<feature type="transmembrane region" description="Helical" evidence="15">
    <location>
        <begin position="26"/>
        <end position="44"/>
    </location>
</feature>
<dbReference type="PROSITE" id="PS00086">
    <property type="entry name" value="CYTOCHROME_P450"/>
    <property type="match status" value="1"/>
</dbReference>
<dbReference type="GO" id="GO:0004497">
    <property type="term" value="F:monooxygenase activity"/>
    <property type="evidence" value="ECO:0007669"/>
    <property type="project" value="UniProtKB-KW"/>
</dbReference>
<dbReference type="KEGG" id="dqu:106751152"/>
<protein>
    <submittedName>
        <fullName evidence="17">Cytochrome P450 6j1-like</fullName>
    </submittedName>
</protein>
<keyword evidence="15" id="KW-1133">Transmembrane helix</keyword>
<keyword evidence="5 13" id="KW-0349">Heme</keyword>
<gene>
    <name evidence="17" type="primary">LOC106751152</name>
</gene>
<dbReference type="Pfam" id="PF00067">
    <property type="entry name" value="p450"/>
    <property type="match status" value="1"/>
</dbReference>
<keyword evidence="12 15" id="KW-0472">Membrane</keyword>
<evidence type="ECO:0000256" key="13">
    <source>
        <dbReference type="PIRSR" id="PIRSR602401-1"/>
    </source>
</evidence>
<dbReference type="PRINTS" id="PR00385">
    <property type="entry name" value="P450"/>
</dbReference>
<evidence type="ECO:0000256" key="6">
    <source>
        <dbReference type="ARBA" id="ARBA00022723"/>
    </source>
</evidence>
<evidence type="ECO:0000256" key="14">
    <source>
        <dbReference type="RuleBase" id="RU000461"/>
    </source>
</evidence>
<feature type="transmembrane region" description="Helical" evidence="15">
    <location>
        <begin position="241"/>
        <end position="262"/>
    </location>
</feature>
<evidence type="ECO:0000256" key="11">
    <source>
        <dbReference type="ARBA" id="ARBA00023033"/>
    </source>
</evidence>
<feature type="binding site" description="axial binding residue" evidence="13">
    <location>
        <position position="472"/>
    </location>
    <ligand>
        <name>heme</name>
        <dbReference type="ChEBI" id="CHEBI:30413"/>
    </ligand>
    <ligandPart>
        <name>Fe</name>
        <dbReference type="ChEBI" id="CHEBI:18248"/>
    </ligandPart>
</feature>
<keyword evidence="7" id="KW-0256">Endoplasmic reticulum</keyword>
<evidence type="ECO:0000313" key="17">
    <source>
        <dbReference type="RefSeq" id="XP_014487468.1"/>
    </source>
</evidence>
<dbReference type="GeneID" id="106751152"/>
<dbReference type="GO" id="GO:0020037">
    <property type="term" value="F:heme binding"/>
    <property type="evidence" value="ECO:0007669"/>
    <property type="project" value="InterPro"/>
</dbReference>
<keyword evidence="6 13" id="KW-0479">Metal-binding</keyword>
<evidence type="ECO:0000256" key="3">
    <source>
        <dbReference type="ARBA" id="ARBA00004406"/>
    </source>
</evidence>
<evidence type="ECO:0000256" key="5">
    <source>
        <dbReference type="ARBA" id="ARBA00022617"/>
    </source>
</evidence>
<evidence type="ECO:0000256" key="7">
    <source>
        <dbReference type="ARBA" id="ARBA00022824"/>
    </source>
</evidence>
<evidence type="ECO:0000256" key="12">
    <source>
        <dbReference type="ARBA" id="ARBA00023136"/>
    </source>
</evidence>
<organism evidence="16 17">
    <name type="scientific">Dinoponera quadriceps</name>
    <name type="common">South American ant</name>
    <dbReference type="NCBI Taxonomy" id="609295"/>
    <lineage>
        <taxon>Eukaryota</taxon>
        <taxon>Metazoa</taxon>
        <taxon>Ecdysozoa</taxon>
        <taxon>Arthropoda</taxon>
        <taxon>Hexapoda</taxon>
        <taxon>Insecta</taxon>
        <taxon>Pterygota</taxon>
        <taxon>Neoptera</taxon>
        <taxon>Endopterygota</taxon>
        <taxon>Hymenoptera</taxon>
        <taxon>Apocrita</taxon>
        <taxon>Aculeata</taxon>
        <taxon>Formicoidea</taxon>
        <taxon>Formicidae</taxon>
        <taxon>Ponerinae</taxon>
        <taxon>Ponerini</taxon>
        <taxon>Dinoponera</taxon>
    </lineage>
</organism>
<evidence type="ECO:0000256" key="8">
    <source>
        <dbReference type="ARBA" id="ARBA00022848"/>
    </source>
</evidence>
<evidence type="ECO:0000256" key="10">
    <source>
        <dbReference type="ARBA" id="ARBA00023004"/>
    </source>
</evidence>
<keyword evidence="9 14" id="KW-0560">Oxidoreductase</keyword>
<sequence length="527" mass="60505">MRSTCQLAQCLAVCQPFIGIEKRDMIVAFVSLILGAVIILYLYLTRNFKYWQKRGVPCVNGTTLPGIGHMWEFVSAKITFNEFCRKIYHGNKDRSMVGFYNFSTPTLMIREPELVKTVLQTKFTNFHENALKIDPDLDPLMANNPFFTYGEKWVTGRKRLTYAFSSMRLKILLESVKQVCGEFETFLNIKLNKKEKAEVELKDLFAKYTAQVVANAGFGVNGFCFDDKKQHKSFYEIGKSFLEPSAINNMIFTLVFLIPWLGKVFRIRFLPKKVDRFFRTLVNDIMEQRRASDTQRNDFFQLMVELERTESNEFDLEVLASNAMSFFVDGYETSSSALTFVGFHLAAYPEVQKKLREEVMTVLSKHNGILTYDALREMAYMDQVISESQRIVPTIGFMNRICTDATELRGSDGIVCSVEPGTNILIPVHGLQEDPCYWENPHVFDPERFDPSKKHSIERFAFLPFGEGPRICVGMRMGLLQMKACLAVLLRKFSLELSPRMQMPLKLKSSVFLYAPVGGAWAFIKPI</sequence>
<dbReference type="SUPFAM" id="SSF48264">
    <property type="entry name" value="Cytochrome P450"/>
    <property type="match status" value="1"/>
</dbReference>
<keyword evidence="8" id="KW-0492">Microsome</keyword>
<comment type="subcellular location">
    <subcellularLocation>
        <location evidence="3">Endoplasmic reticulum membrane</location>
        <topology evidence="3">Peripheral membrane protein</topology>
    </subcellularLocation>
    <subcellularLocation>
        <location evidence="2">Microsome membrane</location>
        <topology evidence="2">Peripheral membrane protein</topology>
    </subcellularLocation>
</comment>